<dbReference type="PROSITE" id="PS50109">
    <property type="entry name" value="HIS_KIN"/>
    <property type="match status" value="1"/>
</dbReference>
<dbReference type="EMBL" id="AP018174">
    <property type="protein sequence ID" value="BAY15969.1"/>
    <property type="molecule type" value="Genomic_DNA"/>
</dbReference>
<evidence type="ECO:0000259" key="7">
    <source>
        <dbReference type="PROSITE" id="PS50109"/>
    </source>
</evidence>
<dbReference type="SUPFAM" id="SSF52172">
    <property type="entry name" value="CheY-like"/>
    <property type="match status" value="1"/>
</dbReference>
<dbReference type="InterPro" id="IPR036097">
    <property type="entry name" value="HisK_dim/P_sf"/>
</dbReference>
<dbReference type="SUPFAM" id="SSF55874">
    <property type="entry name" value="ATPase domain of HSP90 chaperone/DNA topoisomerase II/histidine kinase"/>
    <property type="match status" value="1"/>
</dbReference>
<evidence type="ECO:0000259" key="8">
    <source>
        <dbReference type="PROSITE" id="PS50110"/>
    </source>
</evidence>
<keyword evidence="3 6" id="KW-0597">Phosphoprotein</keyword>
<dbReference type="Pfam" id="PF02518">
    <property type="entry name" value="HATPase_c"/>
    <property type="match status" value="1"/>
</dbReference>
<dbReference type="Proteomes" id="UP000218287">
    <property type="component" value="Chromosome"/>
</dbReference>
<dbReference type="Gene3D" id="3.40.50.2300">
    <property type="match status" value="1"/>
</dbReference>
<evidence type="ECO:0000256" key="1">
    <source>
        <dbReference type="ARBA" id="ARBA00000085"/>
    </source>
</evidence>
<dbReference type="PROSITE" id="PS50110">
    <property type="entry name" value="RESPONSE_REGULATORY"/>
    <property type="match status" value="1"/>
</dbReference>
<evidence type="ECO:0000256" key="6">
    <source>
        <dbReference type="PROSITE-ProRule" id="PRU00169"/>
    </source>
</evidence>
<name>A0A1Z4GER1_9CYAN</name>
<evidence type="ECO:0000256" key="2">
    <source>
        <dbReference type="ARBA" id="ARBA00012438"/>
    </source>
</evidence>
<dbReference type="SUPFAM" id="SSF47384">
    <property type="entry name" value="Homodimeric domain of signal transducing histidine kinase"/>
    <property type="match status" value="1"/>
</dbReference>
<protein>
    <recommendedName>
        <fullName evidence="2">histidine kinase</fullName>
        <ecNumber evidence="2">2.7.13.3</ecNumber>
    </recommendedName>
</protein>
<evidence type="ECO:0000256" key="3">
    <source>
        <dbReference type="ARBA" id="ARBA00022553"/>
    </source>
</evidence>
<dbReference type="Gene3D" id="3.30.565.10">
    <property type="entry name" value="Histidine kinase-like ATPase, C-terminal domain"/>
    <property type="match status" value="1"/>
</dbReference>
<accession>A0A1Z4GER1</accession>
<dbReference type="PANTHER" id="PTHR43065:SF50">
    <property type="entry name" value="HISTIDINE KINASE"/>
    <property type="match status" value="1"/>
</dbReference>
<dbReference type="CDD" id="cd19920">
    <property type="entry name" value="REC_PA4781-like"/>
    <property type="match status" value="1"/>
</dbReference>
<evidence type="ECO:0000256" key="5">
    <source>
        <dbReference type="ARBA" id="ARBA00023012"/>
    </source>
</evidence>
<dbReference type="SMART" id="SM00448">
    <property type="entry name" value="REC"/>
    <property type="match status" value="1"/>
</dbReference>
<feature type="domain" description="Histidine kinase" evidence="7">
    <location>
        <begin position="176"/>
        <end position="433"/>
    </location>
</feature>
<dbReference type="PANTHER" id="PTHR43065">
    <property type="entry name" value="SENSOR HISTIDINE KINASE"/>
    <property type="match status" value="1"/>
</dbReference>
<organism evidence="9 10">
    <name type="scientific">Anabaenopsis circularis NIES-21</name>
    <dbReference type="NCBI Taxonomy" id="1085406"/>
    <lineage>
        <taxon>Bacteria</taxon>
        <taxon>Bacillati</taxon>
        <taxon>Cyanobacteriota</taxon>
        <taxon>Cyanophyceae</taxon>
        <taxon>Nostocales</taxon>
        <taxon>Nodulariaceae</taxon>
        <taxon>Anabaenopsis</taxon>
    </lineage>
</organism>
<dbReference type="AlphaFoldDB" id="A0A1Z4GER1"/>
<sequence length="433" mass="48465">MITEALLKPMHILLVDDNPNNLKVLSEAIKGCGWKALMATDGESAIEQTEYAHPDLILLDVMMPGLDGFETCRRLKANDITQSIPVIFMTALSDATDKVKGLEIGAVDYITKPFQQEEVIARLKLHLKISHLTRTLEQRVQERTAELTHSIQQLQQTQLQLIQSEKMSTLGQLVAGIGHEINNPIGFISGNCTYIEQYVNDLFRLVNLQQHKLSEPDPELEELMEEIDLEYLVEDLPKLLLSMHQGIDRLKDISLSLRTFARADISSKIKFQIHEGLDSTIMLLKHRLKDQGDRPKIEVVTKYSELPPITCYPGQLNQVFMNIIANAIDAFDDLHQNASKQKIAPCQYMITITTSVDEQQQTVTICIEDNALGMPPEVQARIFEPSFTTKPVGKGTGLGLAISYQIIVDKHNGHICCSSISGQGTKFVITLPI</sequence>
<dbReference type="InterPro" id="IPR003594">
    <property type="entry name" value="HATPase_dom"/>
</dbReference>
<dbReference type="SMART" id="SM00387">
    <property type="entry name" value="HATPase_c"/>
    <property type="match status" value="1"/>
</dbReference>
<dbReference type="InterPro" id="IPR005467">
    <property type="entry name" value="His_kinase_dom"/>
</dbReference>
<feature type="modified residue" description="4-aspartylphosphate" evidence="6">
    <location>
        <position position="60"/>
    </location>
</feature>
<gene>
    <name evidence="9" type="ORF">NIES21_17910</name>
</gene>
<dbReference type="InterPro" id="IPR036890">
    <property type="entry name" value="HATPase_C_sf"/>
</dbReference>
<evidence type="ECO:0000256" key="4">
    <source>
        <dbReference type="ARBA" id="ARBA00022777"/>
    </source>
</evidence>
<dbReference type="EC" id="2.7.13.3" evidence="2"/>
<reference evidence="9 10" key="1">
    <citation type="submission" date="2017-06" db="EMBL/GenBank/DDBJ databases">
        <title>Genome sequencing of cyanobaciteial culture collection at National Institute for Environmental Studies (NIES).</title>
        <authorList>
            <person name="Hirose Y."/>
            <person name="Shimura Y."/>
            <person name="Fujisawa T."/>
            <person name="Nakamura Y."/>
            <person name="Kawachi M."/>
        </authorList>
    </citation>
    <scope>NUCLEOTIDE SEQUENCE [LARGE SCALE GENOMIC DNA]</scope>
    <source>
        <strain evidence="9 10">NIES-21</strain>
    </source>
</reference>
<dbReference type="Gene3D" id="1.10.287.130">
    <property type="match status" value="1"/>
</dbReference>
<evidence type="ECO:0000313" key="9">
    <source>
        <dbReference type="EMBL" id="BAY15969.1"/>
    </source>
</evidence>
<dbReference type="InterPro" id="IPR004358">
    <property type="entry name" value="Sig_transdc_His_kin-like_C"/>
</dbReference>
<feature type="domain" description="Response regulatory" evidence="8">
    <location>
        <begin position="11"/>
        <end position="127"/>
    </location>
</feature>
<dbReference type="GO" id="GO:0000155">
    <property type="term" value="F:phosphorelay sensor kinase activity"/>
    <property type="evidence" value="ECO:0007669"/>
    <property type="project" value="InterPro"/>
</dbReference>
<dbReference type="Pfam" id="PF00072">
    <property type="entry name" value="Response_reg"/>
    <property type="match status" value="1"/>
</dbReference>
<evidence type="ECO:0000313" key="10">
    <source>
        <dbReference type="Proteomes" id="UP000218287"/>
    </source>
</evidence>
<proteinExistence type="predicted"/>
<keyword evidence="4" id="KW-0418">Kinase</keyword>
<dbReference type="CDD" id="cd00082">
    <property type="entry name" value="HisKA"/>
    <property type="match status" value="1"/>
</dbReference>
<keyword evidence="4" id="KW-0808">Transferase</keyword>
<dbReference type="InterPro" id="IPR011006">
    <property type="entry name" value="CheY-like_superfamily"/>
</dbReference>
<dbReference type="OrthoDB" id="569699at2"/>
<dbReference type="InterPro" id="IPR001789">
    <property type="entry name" value="Sig_transdc_resp-reg_receiver"/>
</dbReference>
<dbReference type="PRINTS" id="PR00344">
    <property type="entry name" value="BCTRLSENSOR"/>
</dbReference>
<keyword evidence="5" id="KW-0902">Two-component regulatory system</keyword>
<comment type="catalytic activity">
    <reaction evidence="1">
        <text>ATP + protein L-histidine = ADP + protein N-phospho-L-histidine.</text>
        <dbReference type="EC" id="2.7.13.3"/>
    </reaction>
</comment>
<dbReference type="InterPro" id="IPR003661">
    <property type="entry name" value="HisK_dim/P_dom"/>
</dbReference>
<keyword evidence="10" id="KW-1185">Reference proteome</keyword>